<dbReference type="STRING" id="760142.Hipma_0760"/>
<evidence type="ECO:0000256" key="5">
    <source>
        <dbReference type="ARBA" id="ARBA00022741"/>
    </source>
</evidence>
<keyword evidence="5" id="KW-0547">Nucleotide-binding</keyword>
<keyword evidence="9" id="KW-0378">Hydrolase</keyword>
<feature type="domain" description="ABC transporter" evidence="8">
    <location>
        <begin position="2"/>
        <end position="221"/>
    </location>
</feature>
<dbReference type="InterPro" id="IPR013563">
    <property type="entry name" value="Oligopep_ABC_C"/>
</dbReference>
<keyword evidence="6" id="KW-0067">ATP-binding</keyword>
<name>F2LVE6_HIPMA</name>
<evidence type="ECO:0000256" key="1">
    <source>
        <dbReference type="ARBA" id="ARBA00004417"/>
    </source>
</evidence>
<dbReference type="SMART" id="SM00382">
    <property type="entry name" value="AAA"/>
    <property type="match status" value="1"/>
</dbReference>
<accession>F2LVE6</accession>
<comment type="subcellular location">
    <subcellularLocation>
        <location evidence="1">Cell inner membrane</location>
        <topology evidence="1">Peripheral membrane protein</topology>
    </subcellularLocation>
</comment>
<keyword evidence="4" id="KW-1003">Cell membrane</keyword>
<dbReference type="EMBL" id="CP002606">
    <property type="protein sequence ID" value="AEA33730.1"/>
    <property type="molecule type" value="Genomic_DNA"/>
</dbReference>
<dbReference type="PANTHER" id="PTHR43297">
    <property type="entry name" value="OLIGOPEPTIDE TRANSPORT ATP-BINDING PROTEIN APPD"/>
    <property type="match status" value="1"/>
</dbReference>
<dbReference type="CDD" id="cd03257">
    <property type="entry name" value="ABC_NikE_OppD_transporters"/>
    <property type="match status" value="1"/>
</dbReference>
<dbReference type="InterPro" id="IPR027417">
    <property type="entry name" value="P-loop_NTPase"/>
</dbReference>
<dbReference type="OrthoDB" id="9814623at2"/>
<dbReference type="EC" id="3.6.3.24" evidence="9"/>
<dbReference type="InterPro" id="IPR003439">
    <property type="entry name" value="ABC_transporter-like_ATP-bd"/>
</dbReference>
<gene>
    <name evidence="9" type="ordered locus">Hipma_0760</name>
</gene>
<dbReference type="Pfam" id="PF00005">
    <property type="entry name" value="ABC_tran"/>
    <property type="match status" value="1"/>
</dbReference>
<reference evidence="9 10" key="1">
    <citation type="journal article" date="2011" name="Stand. Genomic Sci.">
        <title>Complete genome sequence of the thermophilic sulfur-reducer Hippea maritima type strain (MH(2)).</title>
        <authorList>
            <person name="Huntemann M."/>
            <person name="Lu M."/>
            <person name="Nolan M."/>
            <person name="Lapidus A."/>
            <person name="Lucas S."/>
            <person name="Hammon N."/>
            <person name="Deshpande S."/>
            <person name="Cheng J.F."/>
            <person name="Tapia R."/>
            <person name="Han C."/>
            <person name="Goodwin L."/>
            <person name="Pitluck S."/>
            <person name="Liolios K."/>
            <person name="Pagani I."/>
            <person name="Ivanova N."/>
            <person name="Ovchinikova G."/>
            <person name="Pati A."/>
            <person name="Chen A."/>
            <person name="Palaniappan K."/>
            <person name="Land M."/>
            <person name="Hauser L."/>
            <person name="Jeffries C.D."/>
            <person name="Detter J.C."/>
            <person name="Brambilla E.M."/>
            <person name="Rohde M."/>
            <person name="Spring S."/>
            <person name="Goker M."/>
            <person name="Woyke T."/>
            <person name="Bristow J."/>
            <person name="Eisen J.A."/>
            <person name="Markowitz V."/>
            <person name="Hugenholtz P."/>
            <person name="Kyrpides N.C."/>
            <person name="Klenk H.P."/>
            <person name="Mavromatis K."/>
        </authorList>
    </citation>
    <scope>NUCLEOTIDE SEQUENCE [LARGE SCALE GENOMIC DNA]</scope>
    <source>
        <strain evidence="10">ATCC 700847 / DSM 10411 / MH2</strain>
    </source>
</reference>
<sequence length="279" mass="31606">MICDVEINSAFYGNHQVLEDIRFNLNKGDILAIVGESGTGKTTLARIISGLYRFYGLKFDGKVDIDGKIDVVPQNITDSLDPLFSIESQLREIKDDLDSIKKILAKVGFVDVERILKSYPHNLSGGMKQRVLIAMALLNADIVMADEFTSALDTITKLKIVELLKKLNENENITIIFITHDMELLEFDGDIIVMFGGRIVEKGKILDVKSNPLHPYTRFLINATPRLNMHYSKDRFNQIEIDKDAACPFIKTCSKAKEICRNKKPPLKEVKGRFVRCHF</sequence>
<dbReference type="SUPFAM" id="SSF52540">
    <property type="entry name" value="P-loop containing nucleoside triphosphate hydrolases"/>
    <property type="match status" value="1"/>
</dbReference>
<evidence type="ECO:0000256" key="2">
    <source>
        <dbReference type="ARBA" id="ARBA00005417"/>
    </source>
</evidence>
<dbReference type="GO" id="GO:0005524">
    <property type="term" value="F:ATP binding"/>
    <property type="evidence" value="ECO:0007669"/>
    <property type="project" value="UniProtKB-KW"/>
</dbReference>
<dbReference type="eggNOG" id="COG0444">
    <property type="taxonomic scope" value="Bacteria"/>
</dbReference>
<comment type="similarity">
    <text evidence="2">Belongs to the ABC transporter superfamily.</text>
</comment>
<dbReference type="GO" id="GO:0005886">
    <property type="term" value="C:plasma membrane"/>
    <property type="evidence" value="ECO:0007669"/>
    <property type="project" value="UniProtKB-SubCell"/>
</dbReference>
<protein>
    <submittedName>
        <fullName evidence="9">Oligopeptide/dipeptide ABC transporter, ATPase subunit</fullName>
        <ecNumber evidence="9">3.6.3.24</ecNumber>
    </submittedName>
</protein>
<dbReference type="InParanoid" id="F2LVE6"/>
<evidence type="ECO:0000313" key="10">
    <source>
        <dbReference type="Proteomes" id="UP000008139"/>
    </source>
</evidence>
<dbReference type="PROSITE" id="PS00211">
    <property type="entry name" value="ABC_TRANSPORTER_1"/>
    <property type="match status" value="1"/>
</dbReference>
<dbReference type="InterPro" id="IPR017871">
    <property type="entry name" value="ABC_transporter-like_CS"/>
</dbReference>
<evidence type="ECO:0000259" key="8">
    <source>
        <dbReference type="PROSITE" id="PS50893"/>
    </source>
</evidence>
<dbReference type="InterPro" id="IPR003593">
    <property type="entry name" value="AAA+_ATPase"/>
</dbReference>
<dbReference type="KEGG" id="hmr:Hipma_0760"/>
<dbReference type="GO" id="GO:0016887">
    <property type="term" value="F:ATP hydrolysis activity"/>
    <property type="evidence" value="ECO:0007669"/>
    <property type="project" value="InterPro"/>
</dbReference>
<keyword evidence="10" id="KW-1185">Reference proteome</keyword>
<dbReference type="PROSITE" id="PS50893">
    <property type="entry name" value="ABC_TRANSPORTER_2"/>
    <property type="match status" value="1"/>
</dbReference>
<dbReference type="InterPro" id="IPR050388">
    <property type="entry name" value="ABC_Ni/Peptide_Import"/>
</dbReference>
<organism evidence="9 10">
    <name type="scientific">Hippea maritima (strain ATCC 700847 / DSM 10411 / MH2)</name>
    <dbReference type="NCBI Taxonomy" id="760142"/>
    <lineage>
        <taxon>Bacteria</taxon>
        <taxon>Pseudomonadati</taxon>
        <taxon>Campylobacterota</taxon>
        <taxon>Desulfurellia</taxon>
        <taxon>Desulfurellales</taxon>
        <taxon>Hippeaceae</taxon>
        <taxon>Hippea</taxon>
    </lineage>
</organism>
<dbReference type="GO" id="GO:0015833">
    <property type="term" value="P:peptide transport"/>
    <property type="evidence" value="ECO:0007669"/>
    <property type="project" value="InterPro"/>
</dbReference>
<evidence type="ECO:0000256" key="6">
    <source>
        <dbReference type="ARBA" id="ARBA00022840"/>
    </source>
</evidence>
<dbReference type="PANTHER" id="PTHR43297:SF2">
    <property type="entry name" value="DIPEPTIDE TRANSPORT ATP-BINDING PROTEIN DPPD"/>
    <property type="match status" value="1"/>
</dbReference>
<evidence type="ECO:0000313" key="9">
    <source>
        <dbReference type="EMBL" id="AEA33730.1"/>
    </source>
</evidence>
<evidence type="ECO:0000256" key="7">
    <source>
        <dbReference type="ARBA" id="ARBA00023136"/>
    </source>
</evidence>
<reference evidence="10" key="2">
    <citation type="submission" date="2011-03" db="EMBL/GenBank/DDBJ databases">
        <title>The complete genome of Hippea maritima DSM 10411.</title>
        <authorList>
            <consortium name="US DOE Joint Genome Institute (JGI-PGF)"/>
            <person name="Lucas S."/>
            <person name="Copeland A."/>
            <person name="Lapidus A."/>
            <person name="Bruce D."/>
            <person name="Goodwin L."/>
            <person name="Pitluck S."/>
            <person name="Peters L."/>
            <person name="Kyrpides N."/>
            <person name="Mavromatis K."/>
            <person name="Pagani I."/>
            <person name="Ivanova N."/>
            <person name="Mikhailova N."/>
            <person name="Lu M."/>
            <person name="Detter J.C."/>
            <person name="Tapia R."/>
            <person name="Han C."/>
            <person name="Land M."/>
            <person name="Hauser L."/>
            <person name="Markowitz V."/>
            <person name="Cheng J.-F."/>
            <person name="Hugenholtz P."/>
            <person name="Woyke T."/>
            <person name="Wu D."/>
            <person name="Spring S."/>
            <person name="Schroeder M."/>
            <person name="Brambilla E."/>
            <person name="Klenk H.-P."/>
            <person name="Eisen J.A."/>
        </authorList>
    </citation>
    <scope>NUCLEOTIDE SEQUENCE [LARGE SCALE GENOMIC DNA]</scope>
    <source>
        <strain evidence="10">ATCC 700847 / DSM 10411 / MH2</strain>
    </source>
</reference>
<dbReference type="AlphaFoldDB" id="F2LVE6"/>
<evidence type="ECO:0000256" key="3">
    <source>
        <dbReference type="ARBA" id="ARBA00022448"/>
    </source>
</evidence>
<dbReference type="HOGENOM" id="CLU_000604_1_23_7"/>
<proteinExistence type="inferred from homology"/>
<evidence type="ECO:0000256" key="4">
    <source>
        <dbReference type="ARBA" id="ARBA00022475"/>
    </source>
</evidence>
<keyword evidence="3" id="KW-0813">Transport</keyword>
<dbReference type="Proteomes" id="UP000008139">
    <property type="component" value="Chromosome"/>
</dbReference>
<dbReference type="RefSeq" id="WP_013681771.1">
    <property type="nucleotide sequence ID" value="NC_015318.1"/>
</dbReference>
<dbReference type="Pfam" id="PF08352">
    <property type="entry name" value="oligo_HPY"/>
    <property type="match status" value="1"/>
</dbReference>
<dbReference type="Gene3D" id="3.40.50.300">
    <property type="entry name" value="P-loop containing nucleotide triphosphate hydrolases"/>
    <property type="match status" value="1"/>
</dbReference>
<keyword evidence="7" id="KW-0472">Membrane</keyword>
<dbReference type="NCBIfam" id="TIGR01727">
    <property type="entry name" value="oligo_HPY"/>
    <property type="match status" value="1"/>
</dbReference>